<dbReference type="HOGENOM" id="CLU_618011_0_0_0"/>
<reference evidence="13" key="1">
    <citation type="submission" date="2014-11" db="EMBL/GenBank/DDBJ databases">
        <authorList>
            <person name="Wibberg D."/>
        </authorList>
    </citation>
    <scope>NUCLEOTIDE SEQUENCE [LARGE SCALE GENOMIC DNA]</scope>
    <source>
        <strain evidence="13">L3</strain>
    </source>
</reference>
<evidence type="ECO:0000256" key="9">
    <source>
        <dbReference type="RuleBase" id="RU003945"/>
    </source>
</evidence>
<evidence type="ECO:0000256" key="7">
    <source>
        <dbReference type="ARBA" id="ARBA00023136"/>
    </source>
</evidence>
<dbReference type="EMBL" id="LN824141">
    <property type="protein sequence ID" value="CEP77963.1"/>
    <property type="molecule type" value="Genomic_DNA"/>
</dbReference>
<dbReference type="Proteomes" id="UP000032809">
    <property type="component" value="Chromosome I"/>
</dbReference>
<keyword evidence="4 9" id="KW-0812">Transmembrane</keyword>
<dbReference type="STRING" id="1006576.DTL3_0652"/>
<gene>
    <name evidence="12" type="primary">yidC</name>
    <name evidence="12" type="ORF">DTL3_0652</name>
</gene>
<evidence type="ECO:0000256" key="1">
    <source>
        <dbReference type="ARBA" id="ARBA00004651"/>
    </source>
</evidence>
<feature type="transmembrane region" description="Helical" evidence="10">
    <location>
        <begin position="262"/>
        <end position="282"/>
    </location>
</feature>
<keyword evidence="2" id="KW-0813">Transport</keyword>
<dbReference type="GO" id="GO:0032977">
    <property type="term" value="F:membrane insertase activity"/>
    <property type="evidence" value="ECO:0007669"/>
    <property type="project" value="InterPro"/>
</dbReference>
<name>A0A0C7NX61_DEFTU</name>
<keyword evidence="8" id="KW-0143">Chaperone</keyword>
<evidence type="ECO:0000256" key="4">
    <source>
        <dbReference type="ARBA" id="ARBA00022692"/>
    </source>
</evidence>
<feature type="transmembrane region" description="Helical" evidence="10">
    <location>
        <begin position="238"/>
        <end position="256"/>
    </location>
</feature>
<dbReference type="PANTHER" id="PTHR12428">
    <property type="entry name" value="OXA1"/>
    <property type="match status" value="1"/>
</dbReference>
<comment type="similarity">
    <text evidence="9">Belongs to the OXA1/ALB3/YidC family.</text>
</comment>
<dbReference type="PRINTS" id="PR00701">
    <property type="entry name" value="60KDINNERMP"/>
</dbReference>
<keyword evidence="5" id="KW-0653">Protein transport</keyword>
<protein>
    <submittedName>
        <fullName evidence="12">Membrane protein insertase YidC, partial</fullName>
    </submittedName>
</protein>
<evidence type="ECO:0000256" key="6">
    <source>
        <dbReference type="ARBA" id="ARBA00022989"/>
    </source>
</evidence>
<evidence type="ECO:0000313" key="13">
    <source>
        <dbReference type="Proteomes" id="UP000032809"/>
    </source>
</evidence>
<dbReference type="PANTHER" id="PTHR12428:SF65">
    <property type="entry name" value="CYTOCHROME C OXIDASE ASSEMBLY PROTEIN COX18, MITOCHONDRIAL"/>
    <property type="match status" value="1"/>
</dbReference>
<dbReference type="RefSeq" id="WP_045087503.1">
    <property type="nucleotide sequence ID" value="NZ_LN824141.1"/>
</dbReference>
<evidence type="ECO:0000256" key="8">
    <source>
        <dbReference type="ARBA" id="ARBA00023186"/>
    </source>
</evidence>
<dbReference type="NCBIfam" id="TIGR03592">
    <property type="entry name" value="yidC_oxa1_cterm"/>
    <property type="match status" value="1"/>
</dbReference>
<dbReference type="AlphaFoldDB" id="A0A0C7NX61"/>
<sequence length="462" mass="53658">MKKRIILLLFLTTLAIFTFAIPEIQVSESSLHDTIFIEMKLYKLVLDKDGHIVSFELYDNRTKKFNLVYEYIGDSFDVLDETTMEEILPISYDYFVPNDRGYIEIRYFYPEQGEKIYKFYNDPNFHFDVEFKNLTGYITLPTISYTSGIRYKNNDFVSYIDKSPLTGAKLDATLAFHAPSNIELYENKYLFKINGESCSLISYLGPTKKLFLKETFSNIDDGAVYSNILNLIKDLGKFGFFSNIFYGLVYFFWWLFTVTGNFGWAIILFTLIVNAILFPIYGKQKKSAIEMKQLQPELDKIKKKYKNPQKQQEEMMKLYQEKGINPASGCLTSLIPLPIMIMLWQVIYYFEGSYAYNPRFFFWTDLSIGGFKANFPLLLIAIVASIINAMLMSQDSKTAWTSVIMSVIFPFMLIGLPVGVFIYYAMNNIVQTLLTFIYNKIYKVKGISVRQLFGLGPKPVRR</sequence>
<dbReference type="OrthoDB" id="9780552at2"/>
<dbReference type="GO" id="GO:0015031">
    <property type="term" value="P:protein transport"/>
    <property type="evidence" value="ECO:0007669"/>
    <property type="project" value="UniProtKB-KW"/>
</dbReference>
<dbReference type="GO" id="GO:0051205">
    <property type="term" value="P:protein insertion into membrane"/>
    <property type="evidence" value="ECO:0007669"/>
    <property type="project" value="TreeGrafter"/>
</dbReference>
<proteinExistence type="inferred from homology"/>
<dbReference type="InterPro" id="IPR001708">
    <property type="entry name" value="YidC/ALB3/OXA1/COX18"/>
</dbReference>
<evidence type="ECO:0000313" key="12">
    <source>
        <dbReference type="EMBL" id="CEP77963.1"/>
    </source>
</evidence>
<dbReference type="CDD" id="cd20070">
    <property type="entry name" value="5TM_YidC_Alb3"/>
    <property type="match status" value="1"/>
</dbReference>
<dbReference type="KEGG" id="dtn:DTL3_0652"/>
<keyword evidence="7 10" id="KW-0472">Membrane</keyword>
<comment type="subcellular location">
    <subcellularLocation>
        <location evidence="1">Cell membrane</location>
        <topology evidence="1">Multi-pass membrane protein</topology>
    </subcellularLocation>
    <subcellularLocation>
        <location evidence="9">Membrane</location>
        <topology evidence="9">Multi-pass membrane protein</topology>
    </subcellularLocation>
</comment>
<evidence type="ECO:0000256" key="5">
    <source>
        <dbReference type="ARBA" id="ARBA00022927"/>
    </source>
</evidence>
<keyword evidence="6 10" id="KW-1133">Transmembrane helix</keyword>
<keyword evidence="13" id="KW-1185">Reference proteome</keyword>
<feature type="transmembrane region" description="Helical" evidence="10">
    <location>
        <begin position="403"/>
        <end position="426"/>
    </location>
</feature>
<feature type="domain" description="Membrane insertase YidC/Oxa/ALB C-terminal" evidence="11">
    <location>
        <begin position="262"/>
        <end position="440"/>
    </location>
</feature>
<evidence type="ECO:0000256" key="3">
    <source>
        <dbReference type="ARBA" id="ARBA00022475"/>
    </source>
</evidence>
<keyword evidence="3" id="KW-1003">Cell membrane</keyword>
<feature type="transmembrane region" description="Helical" evidence="10">
    <location>
        <begin position="370"/>
        <end position="391"/>
    </location>
</feature>
<dbReference type="InterPro" id="IPR028055">
    <property type="entry name" value="YidC/Oxa/ALB_C"/>
</dbReference>
<evidence type="ECO:0000259" key="11">
    <source>
        <dbReference type="Pfam" id="PF02096"/>
    </source>
</evidence>
<dbReference type="GO" id="GO:0005886">
    <property type="term" value="C:plasma membrane"/>
    <property type="evidence" value="ECO:0007669"/>
    <property type="project" value="UniProtKB-SubCell"/>
</dbReference>
<accession>A0A0C7NX61</accession>
<feature type="transmembrane region" description="Helical" evidence="10">
    <location>
        <begin position="324"/>
        <end position="350"/>
    </location>
</feature>
<dbReference type="InterPro" id="IPR047196">
    <property type="entry name" value="YidC_ALB_C"/>
</dbReference>
<dbReference type="Pfam" id="PF02096">
    <property type="entry name" value="60KD_IMP"/>
    <property type="match status" value="1"/>
</dbReference>
<organism evidence="12 13">
    <name type="scientific">Defluviitoga tunisiensis</name>
    <dbReference type="NCBI Taxonomy" id="1006576"/>
    <lineage>
        <taxon>Bacteria</taxon>
        <taxon>Thermotogati</taxon>
        <taxon>Thermotogota</taxon>
        <taxon>Thermotogae</taxon>
        <taxon>Petrotogales</taxon>
        <taxon>Petrotogaceae</taxon>
        <taxon>Defluviitoga</taxon>
    </lineage>
</organism>
<evidence type="ECO:0000256" key="2">
    <source>
        <dbReference type="ARBA" id="ARBA00022448"/>
    </source>
</evidence>
<evidence type="ECO:0000256" key="10">
    <source>
        <dbReference type="SAM" id="Phobius"/>
    </source>
</evidence>